<dbReference type="AlphaFoldDB" id="A0A6P8CNJ2"/>
<reference evidence="2" key="1">
    <citation type="journal article" date="2020" name="Plant Biotechnol. J.">
        <title>The pomegranate (Punica granatum L.) draft genome dissects genetic divergence between soft- and hard-seeded cultivars.</title>
        <authorList>
            <person name="Luo X."/>
            <person name="Li H."/>
            <person name="Wu Z."/>
            <person name="Yao W."/>
            <person name="Zhao P."/>
            <person name="Cao D."/>
            <person name="Yu H."/>
            <person name="Li K."/>
            <person name="Poudel K."/>
            <person name="Zhao D."/>
            <person name="Zhang F."/>
            <person name="Xia X."/>
            <person name="Chen L."/>
            <person name="Wang Q."/>
            <person name="Jing D."/>
            <person name="Cao S."/>
        </authorList>
    </citation>
    <scope>NUCLEOTIDE SEQUENCE [LARGE SCALE GENOMIC DNA]</scope>
    <source>
        <strain evidence="2">cv. Tunisia</strain>
    </source>
</reference>
<protein>
    <submittedName>
        <fullName evidence="3">Uncharacterized protein LOC116199603 isoform X1</fullName>
    </submittedName>
</protein>
<dbReference type="Pfam" id="PF12422">
    <property type="entry name" value="Condensin2nSMC"/>
    <property type="match status" value="1"/>
</dbReference>
<dbReference type="Gene3D" id="1.25.10.10">
    <property type="entry name" value="Leucine-rich Repeat Variant"/>
    <property type="match status" value="1"/>
</dbReference>
<dbReference type="InterPro" id="IPR024741">
    <property type="entry name" value="Condensin2_G2"/>
</dbReference>
<proteinExistence type="predicted"/>
<reference evidence="3" key="2">
    <citation type="submission" date="2025-08" db="UniProtKB">
        <authorList>
            <consortium name="RefSeq"/>
        </authorList>
    </citation>
    <scope>IDENTIFICATION</scope>
    <source>
        <tissue evidence="3">Leaf</tissue>
    </source>
</reference>
<feature type="region of interest" description="Disordered" evidence="1">
    <location>
        <begin position="892"/>
        <end position="932"/>
    </location>
</feature>
<accession>A0A6P8CNJ2</accession>
<dbReference type="GO" id="GO:0000796">
    <property type="term" value="C:condensin complex"/>
    <property type="evidence" value="ECO:0007669"/>
    <property type="project" value="TreeGrafter"/>
</dbReference>
<dbReference type="RefSeq" id="XP_031385887.1">
    <property type="nucleotide sequence ID" value="XM_031530027.1"/>
</dbReference>
<dbReference type="PANTHER" id="PTHR16199:SF4">
    <property type="entry name" value="CONDENSIN-2 COMPLEX SUBUNIT G2"/>
    <property type="match status" value="1"/>
</dbReference>
<feature type="compositionally biased region" description="Basic residues" evidence="1">
    <location>
        <begin position="85"/>
        <end position="94"/>
    </location>
</feature>
<feature type="region of interest" description="Disordered" evidence="1">
    <location>
        <begin position="72"/>
        <end position="113"/>
    </location>
</feature>
<sequence length="1259" mass="140601">MAELKRLRSSLQSSAEDFLAAVAKLNLKSSKPTLKPLIHSIPQSSALSSALPLALQRSVPETILSFKNIREKSPISSPSTSKSPPSKRLRRSARNSKTVEEPSPSSEGPSVDQRRQKILERLQVLAHVMVLCVSSPKKAFEVEHLLPAVKALHDNLILFESDSVLSAEIVSLCEEWWNEDLPERVSLISQFLPFLVSRSLALKKKVDVHRVYSLREAFTLFDFEDESIEDLKLLLIRCVIAPVYLKTEDGIKFVAFLFGLSDQLMKEALAIIRSQIPFGKKSMLEAYGDIIFRVWKGVEGDARDAIENCFLQGLIEGAIHASSRAFAAFIRRVLGGFINQRTVDGVEKVLFRLTEPVIFRSLQVANSNVRHNALHLLLDMFPLEDPDSTKEAKDSLLDKQFYLLEKLLFDDCPDIRAVAVEGSCRILHLFWEIIPSSTITNILTKIFDDMSRDICNAVRLSTLNGINYLMGNPESHEILKVLLPRIGRLLMDNVLSIRVAVADLLLLIRDIRAFQFNKVVGLDLLLPTLANDQPQVAQKITRLLTPSYFPSNVTSEEACSRCVTLLKRSPVAGAKFCEYVVAEVPSVKSLMELLKVLINLVVQSDELNEDQIEGFLCAASHLCKHFVNEPRYKNTLEEMFHSDRLKHLYSVAPTPLAQSSVFSLVSAIFIDDASGLIEECMGTIINCVGINQNVERQDEVRAAHKLLLSCNKIDDVLEAFTKLLQKTAFRCHNKFGIELPKHSVSSIKRKKSHSTVKLSAKWKAGEKKSSNFEEDYLIAIGVAWQIKDLLSDESPRAAILGYQNLEALLFPLKVIAEVSMLECSHSEYMDAYPVLAYTSLALHMSMRNSAAQGFNIRRSDGGSASGSFIETILDQTMDHLLNCAQKLFEASDAQPATSSPKSNEDRSRKTRSRGKKDRRAAADVSTNNEGGALHASERSSCLMAKEVMMLTTILKFIVDTFTLGVGCCDSKRCLDFTAAFIQHILAFGQKFSVISRLEENALKETILCLKSTFTFALKLLNLVLKDPNETLKPLLEVFNLANCLLNLITYIELQFGSGYASSLLTALKPWLPDLIVALGSGYLLRETQQDASVSLFEHIKLKFPSWFSVLAEIVLEEIRETSSEAEEVGTSESEKHSVLQKFISMAVKMVAENRSLTDAIGAVLLDGSAIGLERNDCGLVLGLIRFVCVKLVREEDRHWGTFDMMLASLCRIFPQIEKRLEEGSSQGGQEKLRAALALLEPVWTYHLYESGRLSEMEEE</sequence>
<name>A0A6P8CNJ2_PUNGR</name>
<gene>
    <name evidence="3" type="primary">LOC116199603</name>
</gene>
<dbReference type="OrthoDB" id="10062843at2759"/>
<dbReference type="InterPro" id="IPR016024">
    <property type="entry name" value="ARM-type_fold"/>
</dbReference>
<feature type="compositionally biased region" description="Basic residues" evidence="1">
    <location>
        <begin position="908"/>
        <end position="918"/>
    </location>
</feature>
<dbReference type="InterPro" id="IPR011989">
    <property type="entry name" value="ARM-like"/>
</dbReference>
<evidence type="ECO:0000313" key="2">
    <source>
        <dbReference type="Proteomes" id="UP000515151"/>
    </source>
</evidence>
<dbReference type="SUPFAM" id="SSF48371">
    <property type="entry name" value="ARM repeat"/>
    <property type="match status" value="1"/>
</dbReference>
<evidence type="ECO:0000313" key="3">
    <source>
        <dbReference type="RefSeq" id="XP_031385887.1"/>
    </source>
</evidence>
<dbReference type="PANTHER" id="PTHR16199">
    <property type="entry name" value="CONDENSIN-2 COMPLEX SUBUNIT G2"/>
    <property type="match status" value="1"/>
</dbReference>
<keyword evidence="2" id="KW-1185">Reference proteome</keyword>
<dbReference type="GO" id="GO:0005634">
    <property type="term" value="C:nucleus"/>
    <property type="evidence" value="ECO:0007669"/>
    <property type="project" value="InterPro"/>
</dbReference>
<feature type="compositionally biased region" description="Low complexity" evidence="1">
    <location>
        <begin position="74"/>
        <end position="84"/>
    </location>
</feature>
<dbReference type="GeneID" id="116199603"/>
<dbReference type="GO" id="GO:0000070">
    <property type="term" value="P:mitotic sister chromatid segregation"/>
    <property type="evidence" value="ECO:0007669"/>
    <property type="project" value="TreeGrafter"/>
</dbReference>
<organism evidence="2 3">
    <name type="scientific">Punica granatum</name>
    <name type="common">Pomegranate</name>
    <dbReference type="NCBI Taxonomy" id="22663"/>
    <lineage>
        <taxon>Eukaryota</taxon>
        <taxon>Viridiplantae</taxon>
        <taxon>Streptophyta</taxon>
        <taxon>Embryophyta</taxon>
        <taxon>Tracheophyta</taxon>
        <taxon>Spermatophyta</taxon>
        <taxon>Magnoliopsida</taxon>
        <taxon>eudicotyledons</taxon>
        <taxon>Gunneridae</taxon>
        <taxon>Pentapetalae</taxon>
        <taxon>rosids</taxon>
        <taxon>malvids</taxon>
        <taxon>Myrtales</taxon>
        <taxon>Lythraceae</taxon>
        <taxon>Punica</taxon>
    </lineage>
</organism>
<evidence type="ECO:0000256" key="1">
    <source>
        <dbReference type="SAM" id="MobiDB-lite"/>
    </source>
</evidence>
<dbReference type="Proteomes" id="UP000515151">
    <property type="component" value="Chromosome 3"/>
</dbReference>
<feature type="compositionally biased region" description="Low complexity" evidence="1">
    <location>
        <begin position="101"/>
        <end position="110"/>
    </location>
</feature>